<organism evidence="1 2">
    <name type="scientific">Paramecium tetraurelia</name>
    <dbReference type="NCBI Taxonomy" id="5888"/>
    <lineage>
        <taxon>Eukaryota</taxon>
        <taxon>Sar</taxon>
        <taxon>Alveolata</taxon>
        <taxon>Ciliophora</taxon>
        <taxon>Intramacronucleata</taxon>
        <taxon>Oligohymenophorea</taxon>
        <taxon>Peniculida</taxon>
        <taxon>Parameciidae</taxon>
        <taxon>Paramecium</taxon>
    </lineage>
</organism>
<dbReference type="EMBL" id="CT868574">
    <property type="protein sequence ID" value="CAK86366.1"/>
    <property type="molecule type" value="Genomic_DNA"/>
</dbReference>
<dbReference type="AlphaFoldDB" id="A0DTJ9"/>
<dbReference type="InParanoid" id="A0DTJ9"/>
<dbReference type="Proteomes" id="UP000000600">
    <property type="component" value="Unassembled WGS sequence"/>
</dbReference>
<gene>
    <name evidence="1" type="ORF">GSPATT00020047001</name>
</gene>
<protein>
    <recommendedName>
        <fullName evidence="3">AP180 N-terminal homology (ANTH) domain-containing protein</fullName>
    </recommendedName>
</protein>
<dbReference type="HOGENOM" id="CLU_646357_0_0_1"/>
<dbReference type="OMA" id="CNEVTAI"/>
<evidence type="ECO:0000313" key="2">
    <source>
        <dbReference type="Proteomes" id="UP000000600"/>
    </source>
</evidence>
<proteinExistence type="predicted"/>
<dbReference type="RefSeq" id="XP_001453763.1">
    <property type="nucleotide sequence ID" value="XM_001453726.1"/>
</dbReference>
<reference evidence="1 2" key="1">
    <citation type="journal article" date="2006" name="Nature">
        <title>Global trends of whole-genome duplications revealed by the ciliate Paramecium tetraurelia.</title>
        <authorList>
            <consortium name="Genoscope"/>
            <person name="Aury J.-M."/>
            <person name="Jaillon O."/>
            <person name="Duret L."/>
            <person name="Noel B."/>
            <person name="Jubin C."/>
            <person name="Porcel B.M."/>
            <person name="Segurens B."/>
            <person name="Daubin V."/>
            <person name="Anthouard V."/>
            <person name="Aiach N."/>
            <person name="Arnaiz O."/>
            <person name="Billaut A."/>
            <person name="Beisson J."/>
            <person name="Blanc I."/>
            <person name="Bouhouche K."/>
            <person name="Camara F."/>
            <person name="Duharcourt S."/>
            <person name="Guigo R."/>
            <person name="Gogendeau D."/>
            <person name="Katinka M."/>
            <person name="Keller A.-M."/>
            <person name="Kissmehl R."/>
            <person name="Klotz C."/>
            <person name="Koll F."/>
            <person name="Le Moue A."/>
            <person name="Lepere C."/>
            <person name="Malinsky S."/>
            <person name="Nowacki M."/>
            <person name="Nowak J.K."/>
            <person name="Plattner H."/>
            <person name="Poulain J."/>
            <person name="Ruiz F."/>
            <person name="Serrano V."/>
            <person name="Zagulski M."/>
            <person name="Dessen P."/>
            <person name="Betermier M."/>
            <person name="Weissenbach J."/>
            <person name="Scarpelli C."/>
            <person name="Schachter V."/>
            <person name="Sperling L."/>
            <person name="Meyer E."/>
            <person name="Cohen J."/>
            <person name="Wincker P."/>
        </authorList>
    </citation>
    <scope>NUCLEOTIDE SEQUENCE [LARGE SCALE GENOMIC DNA]</scope>
    <source>
        <strain evidence="1 2">Stock d4-2</strain>
    </source>
</reference>
<evidence type="ECO:0000313" key="1">
    <source>
        <dbReference type="EMBL" id="CAK86366.1"/>
    </source>
</evidence>
<dbReference type="KEGG" id="ptm:GSPATT00020047001"/>
<keyword evidence="2" id="KW-1185">Reference proteome</keyword>
<dbReference type="OrthoDB" id="290371at2759"/>
<dbReference type="GeneID" id="5039548"/>
<name>A0DTJ9_PARTE</name>
<accession>A0DTJ9</accession>
<sequence length="430" mass="51253">MLKIFRNLSLISKDEFDYSLYQCTSSENGDVPKPKYMKVLLILIQPIIECLKGQDQKILPLDAFNKFYDILCQIQYNKWISALKIGYVLHYCLEKQCNIFVDAVCNNHLYDKIKNKQQKKPEDPIAQLHINIVQNLYSYLQIRYENYLFFLNALSDFEEKEEYQKTFIIHKIVSTIQVLVKIYKDLDISLTKFQNIDVTKYVCVQLLNDLYFFYPKVQVYLQSHINQMLQMESEHSMKLYQVYTETLRLGRSVTQMLKLCNEVTAIQIFPQLTLFTVEQNINRQIELHFKEQKRQPSPIKFDIIKFDDENLFEQCKDDQIPTPKVLQQFQKMVTQLTEFQEPEPDQIEFRISQKPKTERQLQQFKVKKSESNEQSMVQSIISTSDNGSSIRNIQFSHQNSFRNEFFTQSESPLNFIDFSHQQYHQSKKKQ</sequence>
<evidence type="ECO:0008006" key="3">
    <source>
        <dbReference type="Google" id="ProtNLM"/>
    </source>
</evidence>